<accession>A0A1D9M7X6</accession>
<organism evidence="1 2">
    <name type="scientific">Rhodobacter xanthinilyticus</name>
    <dbReference type="NCBI Taxonomy" id="1850250"/>
    <lineage>
        <taxon>Bacteria</taxon>
        <taxon>Pseudomonadati</taxon>
        <taxon>Pseudomonadota</taxon>
        <taxon>Alphaproteobacteria</taxon>
        <taxon>Rhodobacterales</taxon>
        <taxon>Rhodobacter group</taxon>
        <taxon>Rhodobacter</taxon>
    </lineage>
</organism>
<proteinExistence type="predicted"/>
<evidence type="ECO:0000313" key="2">
    <source>
        <dbReference type="Proteomes" id="UP000176562"/>
    </source>
</evidence>
<dbReference type="SUPFAM" id="SSF53756">
    <property type="entry name" value="UDP-Glycosyltransferase/glycogen phosphorylase"/>
    <property type="match status" value="1"/>
</dbReference>
<reference evidence="1 2" key="1">
    <citation type="submission" date="2016-10" db="EMBL/GenBank/DDBJ databases">
        <title>Rhodobacter sp. LPB0142, isolated from sea water.</title>
        <authorList>
            <person name="Kim E."/>
            <person name="Yi H."/>
        </authorList>
    </citation>
    <scope>NUCLEOTIDE SEQUENCE [LARGE SCALE GENOMIC DNA]</scope>
    <source>
        <strain evidence="1 2">LPB0142</strain>
    </source>
</reference>
<evidence type="ECO:0000313" key="1">
    <source>
        <dbReference type="EMBL" id="AOZ67966.1"/>
    </source>
</evidence>
<dbReference type="AlphaFoldDB" id="A0A1D9M7X6"/>
<keyword evidence="2" id="KW-1185">Reference proteome</keyword>
<dbReference type="Proteomes" id="UP000176562">
    <property type="component" value="Chromosome"/>
</dbReference>
<protein>
    <recommendedName>
        <fullName evidence="3">Capsular biosynthesis protein</fullName>
    </recommendedName>
</protein>
<sequence length="300" mass="34113">MPAPETLWIYLDEPTLHRVERAEHHFFKRLIGAVEAAGWQVALRESTLAEEAAAPERPGYALYHMEAPTHARALTCRRAYIGAFWRIEAQAERWEWPIARAEFRPEEVDARRAENFANYWRKRLYSGANPGDDGFIFLPLQGRLLGPRGFQALGPLEMIAETLARADLPIRARLHPRESYLPEELDALAEIAAREPRFTLVSAPARDLLARCRMVVTQNSSLAFEGFLLHKPAIVFAQIDFHHIARSVPRDGLEAAFSPAPVPEFDRYMLWFLKETALNAGAPEFEAQLLLRLRAAGWPI</sequence>
<gene>
    <name evidence="1" type="ORF">LPB142_00385</name>
</gene>
<evidence type="ECO:0008006" key="3">
    <source>
        <dbReference type="Google" id="ProtNLM"/>
    </source>
</evidence>
<dbReference type="KEGG" id="rhp:LPB142_00385"/>
<dbReference type="InterPro" id="IPR043148">
    <property type="entry name" value="TagF_C"/>
</dbReference>
<dbReference type="Gene3D" id="3.40.50.12580">
    <property type="match status" value="1"/>
</dbReference>
<dbReference type="STRING" id="1850250.LPB142_00385"/>
<dbReference type="EMBL" id="CP017781">
    <property type="protein sequence ID" value="AOZ67966.1"/>
    <property type="molecule type" value="Genomic_DNA"/>
</dbReference>
<name>A0A1D9M7X6_9RHOB</name>
<dbReference type="RefSeq" id="WP_068765643.1">
    <property type="nucleotide sequence ID" value="NZ_CP017781.1"/>
</dbReference>